<name>A0A124E852_MYCTH</name>
<protein>
    <submittedName>
        <fullName evidence="2">Uncharacterized protein</fullName>
    </submittedName>
</protein>
<dbReference type="OrthoDB" id="4739125at2"/>
<feature type="compositionally biased region" description="Low complexity" evidence="1">
    <location>
        <begin position="363"/>
        <end position="374"/>
    </location>
</feature>
<evidence type="ECO:0000313" key="2">
    <source>
        <dbReference type="EMBL" id="GAT14616.1"/>
    </source>
</evidence>
<feature type="compositionally biased region" description="Acidic residues" evidence="1">
    <location>
        <begin position="252"/>
        <end position="272"/>
    </location>
</feature>
<feature type="compositionally biased region" description="Low complexity" evidence="1">
    <location>
        <begin position="275"/>
        <end position="284"/>
    </location>
</feature>
<feature type="compositionally biased region" description="Gly residues" evidence="1">
    <location>
        <begin position="459"/>
        <end position="471"/>
    </location>
</feature>
<reference evidence="3" key="2">
    <citation type="submission" date="2016-02" db="EMBL/GenBank/DDBJ databases">
        <title>Draft genome sequence of five rapidly growing Mycobacterium species.</title>
        <authorList>
            <person name="Katahira K."/>
            <person name="Gotou Y."/>
            <person name="Iida K."/>
            <person name="Ogura Y."/>
            <person name="Hayashi T."/>
        </authorList>
    </citation>
    <scope>NUCLEOTIDE SEQUENCE [LARGE SCALE GENOMIC DNA]</scope>
    <source>
        <strain evidence="3">JCM6362</strain>
    </source>
</reference>
<feature type="compositionally biased region" description="Acidic residues" evidence="1">
    <location>
        <begin position="320"/>
        <end position="336"/>
    </location>
</feature>
<sequence length="471" mass="48870">MAARPFVTTGIALVSAGVIAAVPAFNPAILSPQDEKLTAGDAGTAPDHTLTLEQLRLLALTDITLGELSDVFFQGYGGGVGPNDPYYPLPEGFSIYLDGFTGLAYYLTDQFLDSVVQTGIPLLADAAEFAYNNVTSYFYELGVWEAFRVAASELTGGPEGPVGIALGVAEFVAKNWVYLAGAALTEVTSLAPLIGPDLSYATSIFFFGAEQIRPIGDEQYVVREYTPGAVGVVNYIVDRILGQAEPWYEPPQDPDPEPDPDPEETENGDGDGADGLTSLLGSNAGSSALSSRFVTLDVAPNQKVEEADDAEKPGNVEDTKDTEDAEDTEDTESTLDEDGKTGELETETPAEKVTDGTGSETPAGDGAAAEGSSGLKQKPSDKIKPRLNVKRFNGPGRAAGGESTESRTGGKHRAEDRAEDKDAASTTTASTPTASTAEAAGASLSADADTYGKHAKKGTGTGTGAGEGGDE</sequence>
<evidence type="ECO:0000256" key="1">
    <source>
        <dbReference type="SAM" id="MobiDB-lite"/>
    </source>
</evidence>
<reference evidence="2 3" key="1">
    <citation type="journal article" date="2016" name="Genome Announc.">
        <title>Draft Genome Sequences of Five Rapidly Growing Mycobacterium Species, M. thermoresistibile, M. fortuitum subsp. acetamidolyticum, M. canariasense, M. brisbanense, and M. novocastrense.</title>
        <authorList>
            <person name="Katahira K."/>
            <person name="Ogura Y."/>
            <person name="Gotoh Y."/>
            <person name="Hayashi T."/>
        </authorList>
    </citation>
    <scope>NUCLEOTIDE SEQUENCE [LARGE SCALE GENOMIC DNA]</scope>
    <source>
        <strain evidence="2 3">JCM6362</strain>
    </source>
</reference>
<dbReference type="STRING" id="1797.RMCT_1586"/>
<feature type="compositionally biased region" description="Basic and acidic residues" evidence="1">
    <location>
        <begin position="310"/>
        <end position="319"/>
    </location>
</feature>
<feature type="region of interest" description="Disordered" evidence="1">
    <location>
        <begin position="246"/>
        <end position="284"/>
    </location>
</feature>
<dbReference type="RefSeq" id="WP_003925389.1">
    <property type="nucleotide sequence ID" value="NZ_BCTB01000009.1"/>
</dbReference>
<comment type="caution">
    <text evidence="2">The sequence shown here is derived from an EMBL/GenBank/DDBJ whole genome shotgun (WGS) entry which is preliminary data.</text>
</comment>
<feature type="compositionally biased region" description="Basic and acidic residues" evidence="1">
    <location>
        <begin position="337"/>
        <end position="354"/>
    </location>
</feature>
<proteinExistence type="predicted"/>
<feature type="compositionally biased region" description="Basic and acidic residues" evidence="1">
    <location>
        <begin position="412"/>
        <end position="423"/>
    </location>
</feature>
<feature type="compositionally biased region" description="Low complexity" evidence="1">
    <location>
        <begin position="424"/>
        <end position="449"/>
    </location>
</feature>
<evidence type="ECO:0000313" key="3">
    <source>
        <dbReference type="Proteomes" id="UP000069654"/>
    </source>
</evidence>
<dbReference type="EMBL" id="BCTB01000009">
    <property type="protein sequence ID" value="GAT14616.1"/>
    <property type="molecule type" value="Genomic_DNA"/>
</dbReference>
<dbReference type="AlphaFoldDB" id="A0A124E852"/>
<gene>
    <name evidence="2" type="ORF">RMCT_1586</name>
</gene>
<organism evidence="2 3">
    <name type="scientific">Mycolicibacterium thermoresistibile</name>
    <name type="common">Mycobacterium thermoresistibile</name>
    <dbReference type="NCBI Taxonomy" id="1797"/>
    <lineage>
        <taxon>Bacteria</taxon>
        <taxon>Bacillati</taxon>
        <taxon>Actinomycetota</taxon>
        <taxon>Actinomycetes</taxon>
        <taxon>Mycobacteriales</taxon>
        <taxon>Mycobacteriaceae</taxon>
        <taxon>Mycolicibacterium</taxon>
    </lineage>
</organism>
<accession>A0A124E852</accession>
<feature type="region of interest" description="Disordered" evidence="1">
    <location>
        <begin position="300"/>
        <end position="471"/>
    </location>
</feature>
<dbReference type="Proteomes" id="UP000069654">
    <property type="component" value="Unassembled WGS sequence"/>
</dbReference>